<evidence type="ECO:0000313" key="8">
    <source>
        <dbReference type="EMBL" id="RSH94851.1"/>
    </source>
</evidence>
<evidence type="ECO:0000313" key="9">
    <source>
        <dbReference type="Proteomes" id="UP000279259"/>
    </source>
</evidence>
<gene>
    <name evidence="8" type="ORF">EHS25_004657</name>
</gene>
<feature type="transmembrane region" description="Helical" evidence="7">
    <location>
        <begin position="333"/>
        <end position="354"/>
    </location>
</feature>
<comment type="subcellular location">
    <subcellularLocation>
        <location evidence="1">Membrane</location>
        <topology evidence="1">Multi-pass membrane protein</topology>
    </subcellularLocation>
</comment>
<proteinExistence type="inferred from homology"/>
<comment type="caution">
    <text evidence="8">The sequence shown here is derived from an EMBL/GenBank/DDBJ whole genome shotgun (WGS) entry which is preliminary data.</text>
</comment>
<dbReference type="OrthoDB" id="6730379at2759"/>
<keyword evidence="4 7" id="KW-1133">Transmembrane helix</keyword>
<dbReference type="SUPFAM" id="SSF103473">
    <property type="entry name" value="MFS general substrate transporter"/>
    <property type="match status" value="1"/>
</dbReference>
<dbReference type="PANTHER" id="PTHR43791:SF59">
    <property type="entry name" value="TRANSPORTER, PUTATIVE (AFU_ORTHOLOGUE AFUA_1G06550)-RELATED"/>
    <property type="match status" value="1"/>
</dbReference>
<evidence type="ECO:0000256" key="3">
    <source>
        <dbReference type="ARBA" id="ARBA00022692"/>
    </source>
</evidence>
<dbReference type="GO" id="GO:0022857">
    <property type="term" value="F:transmembrane transporter activity"/>
    <property type="evidence" value="ECO:0007669"/>
    <property type="project" value="InterPro"/>
</dbReference>
<dbReference type="FunFam" id="1.20.1250.20:FF:000064">
    <property type="entry name" value="MFS allantoate transporter"/>
    <property type="match status" value="1"/>
</dbReference>
<dbReference type="EMBL" id="RSCD01000002">
    <property type="protein sequence ID" value="RSH94851.1"/>
    <property type="molecule type" value="Genomic_DNA"/>
</dbReference>
<dbReference type="Proteomes" id="UP000279259">
    <property type="component" value="Unassembled WGS sequence"/>
</dbReference>
<comment type="similarity">
    <text evidence="6">Belongs to the major facilitator superfamily. Allantoate permease family.</text>
</comment>
<keyword evidence="2" id="KW-0813">Transport</keyword>
<dbReference type="InterPro" id="IPR036259">
    <property type="entry name" value="MFS_trans_sf"/>
</dbReference>
<feature type="transmembrane region" description="Helical" evidence="7">
    <location>
        <begin position="198"/>
        <end position="217"/>
    </location>
</feature>
<reference evidence="8 9" key="1">
    <citation type="submission" date="2018-11" db="EMBL/GenBank/DDBJ databases">
        <title>Genome sequence of Saitozyma podzolica DSM 27192.</title>
        <authorList>
            <person name="Aliyu H."/>
            <person name="Gorte O."/>
            <person name="Ochsenreither K."/>
        </authorList>
    </citation>
    <scope>NUCLEOTIDE SEQUENCE [LARGE SCALE GENOMIC DNA]</scope>
    <source>
        <strain evidence="8 9">DSM 27192</strain>
    </source>
</reference>
<feature type="transmembrane region" description="Helical" evidence="7">
    <location>
        <begin position="223"/>
        <end position="246"/>
    </location>
</feature>
<feature type="transmembrane region" description="Helical" evidence="7">
    <location>
        <begin position="166"/>
        <end position="186"/>
    </location>
</feature>
<keyword evidence="5 7" id="KW-0472">Membrane</keyword>
<dbReference type="AlphaFoldDB" id="A0A427YV18"/>
<evidence type="ECO:0000256" key="6">
    <source>
        <dbReference type="ARBA" id="ARBA00037968"/>
    </source>
</evidence>
<feature type="transmembrane region" description="Helical" evidence="7">
    <location>
        <begin position="454"/>
        <end position="475"/>
    </location>
</feature>
<dbReference type="PANTHER" id="PTHR43791">
    <property type="entry name" value="PERMEASE-RELATED"/>
    <property type="match status" value="1"/>
</dbReference>
<evidence type="ECO:0000256" key="4">
    <source>
        <dbReference type="ARBA" id="ARBA00022989"/>
    </source>
</evidence>
<accession>A0A427YV18</accession>
<feature type="transmembrane region" description="Helical" evidence="7">
    <location>
        <begin position="361"/>
        <end position="382"/>
    </location>
</feature>
<sequence>MATEQKDLEVSQLENVAVDEKNVGIDLKTGHLPGKNAEEAARILEAAGGGIEYTLADNKRILRKIDLFVCVPMCLTYLLQQLDKSSLSYAAVFDLQTDTHLVGTQYAWLTSVVYCAQLVCQPLSSYALIAFPVKYWVAFNMAGWAIVTACTSAAKNFTGLVICRLLLGMFEATILPSFIFITQMWWTRREQSYRTIAVQVANSGAVFIGPLLSYGVGHINKGILPYQAIFLFLGCLCLAAVPYVLWSLPNSPTDARFLKTDNDRLIAIERLRENNTGIKSNKWQWSHVKEVFMDPKSYMWAGMYFCTACPSGGIGAFGGLITKGFGFDTFTTILMQMPTGAIGILTLLIGIFFTNRFKTRWLVILCIVLPPIAGAVALTQVGRNEPSTLIACYYIIWLYGGIQPLLYTWANSNAGGTTKRVVTFAFMFAFQCTGNIVGPQVYLTMEAPYYHTGLYVDIGCWSVLCLLIISMRFYLAHLNRKQEAKRVAMGLPADLKDMSIMSHEEADAYKQELTAMLAQKGMTEAQLFENAFDDLTDKQNPMFMYIL</sequence>
<evidence type="ECO:0000256" key="5">
    <source>
        <dbReference type="ARBA" id="ARBA00023136"/>
    </source>
</evidence>
<feature type="transmembrane region" description="Helical" evidence="7">
    <location>
        <begin position="298"/>
        <end position="321"/>
    </location>
</feature>
<organism evidence="8 9">
    <name type="scientific">Saitozyma podzolica</name>
    <dbReference type="NCBI Taxonomy" id="1890683"/>
    <lineage>
        <taxon>Eukaryota</taxon>
        <taxon>Fungi</taxon>
        <taxon>Dikarya</taxon>
        <taxon>Basidiomycota</taxon>
        <taxon>Agaricomycotina</taxon>
        <taxon>Tremellomycetes</taxon>
        <taxon>Tremellales</taxon>
        <taxon>Trimorphomycetaceae</taxon>
        <taxon>Saitozyma</taxon>
    </lineage>
</organism>
<dbReference type="InterPro" id="IPR011701">
    <property type="entry name" value="MFS"/>
</dbReference>
<evidence type="ECO:0000256" key="7">
    <source>
        <dbReference type="SAM" id="Phobius"/>
    </source>
</evidence>
<name>A0A427YV18_9TREE</name>
<dbReference type="GO" id="GO:0016020">
    <property type="term" value="C:membrane"/>
    <property type="evidence" value="ECO:0007669"/>
    <property type="project" value="UniProtKB-SubCell"/>
</dbReference>
<keyword evidence="9" id="KW-1185">Reference proteome</keyword>
<evidence type="ECO:0008006" key="10">
    <source>
        <dbReference type="Google" id="ProtNLM"/>
    </source>
</evidence>
<protein>
    <recommendedName>
        <fullName evidence="10">Major facilitator superfamily (MFS) profile domain-containing protein</fullName>
    </recommendedName>
</protein>
<dbReference type="Gene3D" id="1.20.1250.20">
    <property type="entry name" value="MFS general substrate transporter like domains"/>
    <property type="match status" value="1"/>
</dbReference>
<evidence type="ECO:0000256" key="1">
    <source>
        <dbReference type="ARBA" id="ARBA00004141"/>
    </source>
</evidence>
<feature type="transmembrane region" description="Helical" evidence="7">
    <location>
        <begin position="421"/>
        <end position="442"/>
    </location>
</feature>
<feature type="transmembrane region" description="Helical" evidence="7">
    <location>
        <begin position="388"/>
        <end position="409"/>
    </location>
</feature>
<keyword evidence="3 7" id="KW-0812">Transmembrane</keyword>
<dbReference type="Pfam" id="PF07690">
    <property type="entry name" value="MFS_1"/>
    <property type="match status" value="1"/>
</dbReference>
<evidence type="ECO:0000256" key="2">
    <source>
        <dbReference type="ARBA" id="ARBA00022448"/>
    </source>
</evidence>